<organism evidence="2 3">
    <name type="scientific">Bizionia saleffrena</name>
    <dbReference type="NCBI Taxonomy" id="291189"/>
    <lineage>
        <taxon>Bacteria</taxon>
        <taxon>Pseudomonadati</taxon>
        <taxon>Bacteroidota</taxon>
        <taxon>Flavobacteriia</taxon>
        <taxon>Flavobacteriales</taxon>
        <taxon>Flavobacteriaceae</taxon>
        <taxon>Bizionia</taxon>
    </lineage>
</organism>
<dbReference type="AlphaFoldDB" id="A0A8H2LB76"/>
<dbReference type="RefSeq" id="WP_148370896.1">
    <property type="nucleotide sequence ID" value="NZ_VSKM01000019.1"/>
</dbReference>
<evidence type="ECO:0000259" key="1">
    <source>
        <dbReference type="PROSITE" id="PS51186"/>
    </source>
</evidence>
<dbReference type="PANTHER" id="PTHR43792">
    <property type="entry name" value="GNAT FAMILY, PUTATIVE (AFU_ORTHOLOGUE AFUA_3G00765)-RELATED-RELATED"/>
    <property type="match status" value="1"/>
</dbReference>
<dbReference type="CDD" id="cd04301">
    <property type="entry name" value="NAT_SF"/>
    <property type="match status" value="1"/>
</dbReference>
<comment type="caution">
    <text evidence="2">The sequence shown here is derived from an EMBL/GenBank/DDBJ whole genome shotgun (WGS) entry which is preliminary data.</text>
</comment>
<dbReference type="SUPFAM" id="SSF55729">
    <property type="entry name" value="Acyl-CoA N-acyltransferases (Nat)"/>
    <property type="match status" value="1"/>
</dbReference>
<keyword evidence="2" id="KW-0808">Transferase</keyword>
<dbReference type="Pfam" id="PF13302">
    <property type="entry name" value="Acetyltransf_3"/>
    <property type="match status" value="1"/>
</dbReference>
<evidence type="ECO:0000313" key="3">
    <source>
        <dbReference type="Proteomes" id="UP000323324"/>
    </source>
</evidence>
<name>A0A8H2LB76_9FLAO</name>
<evidence type="ECO:0000313" key="2">
    <source>
        <dbReference type="EMBL" id="TYB69546.1"/>
    </source>
</evidence>
<accession>A0A8H2LB76</accession>
<gene>
    <name evidence="2" type="ORF">ES676_13715</name>
</gene>
<protein>
    <submittedName>
        <fullName evidence="2">GNAT family N-acetyltransferase</fullName>
    </submittedName>
</protein>
<dbReference type="InterPro" id="IPR016181">
    <property type="entry name" value="Acyl_CoA_acyltransferase"/>
</dbReference>
<dbReference type="EMBL" id="VSKM01000019">
    <property type="protein sequence ID" value="TYB69546.1"/>
    <property type="molecule type" value="Genomic_DNA"/>
</dbReference>
<dbReference type="InterPro" id="IPR000182">
    <property type="entry name" value="GNAT_dom"/>
</dbReference>
<reference evidence="2 3" key="1">
    <citation type="submission" date="2019-08" db="EMBL/GenBank/DDBJ databases">
        <title>Genomes of Antarctic Bizionia species.</title>
        <authorList>
            <person name="Bowman J.P."/>
        </authorList>
    </citation>
    <scope>NUCLEOTIDE SEQUENCE [LARGE SCALE GENOMIC DNA]</scope>
    <source>
        <strain evidence="2 3">HFD</strain>
    </source>
</reference>
<feature type="domain" description="N-acetyltransferase" evidence="1">
    <location>
        <begin position="30"/>
        <end position="175"/>
    </location>
</feature>
<dbReference type="Proteomes" id="UP000323324">
    <property type="component" value="Unassembled WGS sequence"/>
</dbReference>
<keyword evidence="3" id="KW-1185">Reference proteome</keyword>
<sequence>MIAVFDAYHIAKIEAHDAQKIHILLDSNYEYFETYFPKTLAQNLTEALSESFVTKKIEQFKNRDELLFTIKKTITGDIIGLVYIKNLDWENKHGEFAYCIDRQIQNKGVGTKAIQALSKYAFNTLTLDRLVAIIDKNNIASIKVVKNTGFTWTSTLENIFKPTQHPPLDMELYTLHNER</sequence>
<dbReference type="InterPro" id="IPR051531">
    <property type="entry name" value="N-acetyltransferase"/>
</dbReference>
<dbReference type="GO" id="GO:0016747">
    <property type="term" value="F:acyltransferase activity, transferring groups other than amino-acyl groups"/>
    <property type="evidence" value="ECO:0007669"/>
    <property type="project" value="InterPro"/>
</dbReference>
<dbReference type="PROSITE" id="PS51186">
    <property type="entry name" value="GNAT"/>
    <property type="match status" value="1"/>
</dbReference>
<dbReference type="Gene3D" id="3.40.630.30">
    <property type="match status" value="1"/>
</dbReference>
<proteinExistence type="predicted"/>